<gene>
    <name evidence="1" type="ORF">HCBAA847_1875</name>
    <name evidence="2" type="ORF">HCCG_00273</name>
</gene>
<keyword evidence="3" id="KW-1185">Reference proteome</keyword>
<reference evidence="1 4" key="2">
    <citation type="journal article" date="2012" name="J. Bacteriol.">
        <title>Complete Genome Sequence of Helicobacter cinaedi Type Strain ATCC BAA-847.</title>
        <authorList>
            <person name="Miyoshi-Akiyama T."/>
            <person name="Takeshita N."/>
            <person name="Ohmagari N."/>
            <person name="Kirikae T."/>
        </authorList>
    </citation>
    <scope>NUCLEOTIDE SEQUENCE [LARGE SCALE GENOMIC DNA]</scope>
    <source>
        <strain evidence="1 4">ATCC BAA-847</strain>
    </source>
</reference>
<sequence length="62" mass="6919">MPIFDRFKRLAKGAMDLQSQGYTAIKKNDEIIELGNGKVSKEQVEKLKEVVESGGIKVNLLI</sequence>
<protein>
    <submittedName>
        <fullName evidence="1">Uncharacterized protein</fullName>
    </submittedName>
</protein>
<name>A0AAI8MNQ9_9HELI</name>
<organism evidence="1 4">
    <name type="scientific">Helicobacter cinaedi CCUG 18818 = ATCC BAA-847</name>
    <dbReference type="NCBI Taxonomy" id="537971"/>
    <lineage>
        <taxon>Bacteria</taxon>
        <taxon>Pseudomonadati</taxon>
        <taxon>Campylobacterota</taxon>
        <taxon>Epsilonproteobacteria</taxon>
        <taxon>Campylobacterales</taxon>
        <taxon>Helicobacteraceae</taxon>
        <taxon>Helicobacter</taxon>
    </lineage>
</organism>
<reference evidence="3" key="4">
    <citation type="journal article" date="2014" name="Genome Announc.">
        <title>Draft genome sequences of six enterohepatic helicobacter species isolated from humans and one from rhesus macaques.</title>
        <authorList>
            <person name="Shen Z."/>
            <person name="Sheh A."/>
            <person name="Young S.K."/>
            <person name="Abouelliel A."/>
            <person name="Ward D.V."/>
            <person name="Earl A.M."/>
            <person name="Fox J.G."/>
        </authorList>
    </citation>
    <scope>NUCLEOTIDE SEQUENCE [LARGE SCALE GENOMIC DNA]</scope>
    <source>
        <strain evidence="3">CCUG 18818</strain>
    </source>
</reference>
<evidence type="ECO:0000313" key="2">
    <source>
        <dbReference type="EMBL" id="EFR45727.1"/>
    </source>
</evidence>
<proteinExistence type="predicted"/>
<dbReference type="EMBL" id="DS990391">
    <property type="protein sequence ID" value="EFR45727.1"/>
    <property type="molecule type" value="Genomic_DNA"/>
</dbReference>
<dbReference type="Proteomes" id="UP000005755">
    <property type="component" value="Unassembled WGS sequence"/>
</dbReference>
<dbReference type="Proteomes" id="UP000006036">
    <property type="component" value="Chromosome 1"/>
</dbReference>
<evidence type="ECO:0000313" key="4">
    <source>
        <dbReference type="Proteomes" id="UP000006036"/>
    </source>
</evidence>
<evidence type="ECO:0000313" key="3">
    <source>
        <dbReference type="Proteomes" id="UP000005755"/>
    </source>
</evidence>
<dbReference type="AlphaFoldDB" id="A0AAI8MNQ9"/>
<accession>A0AAI8MNQ9</accession>
<reference evidence="2" key="1">
    <citation type="submission" date="2008-08" db="EMBL/GenBank/DDBJ databases">
        <title>Annotation of Helicobacter cinaedi strain CCUG 18818.</title>
        <authorList>
            <consortium name="The Broad Institute Genome Sequencing Platform"/>
            <person name="Fox J.G."/>
            <person name="Shen Z."/>
            <person name="Charoenlap N."/>
            <person name="Schauer D.B."/>
            <person name="Ward D."/>
            <person name="Mehta T."/>
            <person name="Young S."/>
            <person name="Jaffe D."/>
            <person name="Gnerre S."/>
            <person name="Berlin A."/>
            <person name="Heiman D."/>
            <person name="Hepburn T."/>
            <person name="Shea T."/>
            <person name="Sykes S."/>
            <person name="Alvarado L."/>
            <person name="Kodira C."/>
            <person name="Borodovsky M."/>
            <person name="Lander E."/>
            <person name="Galagan J."/>
            <person name="Nusbaum C."/>
            <person name="Birren B."/>
        </authorList>
    </citation>
    <scope>NUCLEOTIDE SEQUENCE</scope>
    <source>
        <strain evidence="2">CCUG 18818</strain>
    </source>
</reference>
<reference evidence="1" key="3">
    <citation type="submission" date="2012-07" db="EMBL/GenBank/DDBJ databases">
        <authorList>
            <person name="Akiyama T."/>
            <person name="Takeshita N."/>
            <person name="Ohmagari N."/>
            <person name="Kirikae T."/>
        </authorList>
    </citation>
    <scope>NUCLEOTIDE SEQUENCE</scope>
    <source>
        <strain evidence="1">ATCC BAA-847</strain>
    </source>
</reference>
<dbReference type="KEGG" id="hcb:HCBAA847_1875"/>
<dbReference type="EMBL" id="AP012492">
    <property type="protein sequence ID" value="BAM33095.1"/>
    <property type="molecule type" value="Genomic_DNA"/>
</dbReference>
<evidence type="ECO:0000313" key="1">
    <source>
        <dbReference type="EMBL" id="BAM33095.1"/>
    </source>
</evidence>